<keyword evidence="8 11" id="KW-0472">Membrane</keyword>
<keyword evidence="4" id="KW-0488">Methylation</keyword>
<comment type="similarity">
    <text evidence="9">Belongs to the GSP H family.</text>
</comment>
<proteinExistence type="inferred from homology"/>
<evidence type="ECO:0000259" key="12">
    <source>
        <dbReference type="Pfam" id="PF12019"/>
    </source>
</evidence>
<evidence type="ECO:0000256" key="7">
    <source>
        <dbReference type="ARBA" id="ARBA00022989"/>
    </source>
</evidence>
<dbReference type="InterPro" id="IPR012902">
    <property type="entry name" value="N_methyl_site"/>
</dbReference>
<evidence type="ECO:0000256" key="5">
    <source>
        <dbReference type="ARBA" id="ARBA00022519"/>
    </source>
</evidence>
<evidence type="ECO:0000313" key="14">
    <source>
        <dbReference type="Proteomes" id="UP000243378"/>
    </source>
</evidence>
<evidence type="ECO:0000256" key="1">
    <source>
        <dbReference type="ARBA" id="ARBA00004377"/>
    </source>
</evidence>
<evidence type="ECO:0000256" key="2">
    <source>
        <dbReference type="ARBA" id="ARBA00021549"/>
    </source>
</evidence>
<evidence type="ECO:0000256" key="6">
    <source>
        <dbReference type="ARBA" id="ARBA00022692"/>
    </source>
</evidence>
<dbReference type="InterPro" id="IPR045584">
    <property type="entry name" value="Pilin-like"/>
</dbReference>
<evidence type="ECO:0000256" key="11">
    <source>
        <dbReference type="SAM" id="Phobius"/>
    </source>
</evidence>
<dbReference type="Pfam" id="PF12019">
    <property type="entry name" value="GspH"/>
    <property type="match status" value="1"/>
</dbReference>
<sequence length="172" mass="19317">MNRDQQKALGLVELLVTLTVLAVLMMIAVPSFSYHIDRTQKITHVHEMLAALHYSRGEAVARRTTISLCDGMEECGTRRWKNQLVVFLDGNESGQIDEGANILRTLQIAPSYSWHWSNFRRRNHISFKSNGMTHSLNGTFTLCRKSTAVGSIVVNVAGRARLDTPSDNSRCE</sequence>
<dbReference type="STRING" id="640205.SAMN05216381_3306"/>
<dbReference type="Pfam" id="PF07963">
    <property type="entry name" value="N_methyl"/>
    <property type="match status" value="1"/>
</dbReference>
<accession>A0A1G7S4C4</accession>
<dbReference type="SUPFAM" id="SSF54523">
    <property type="entry name" value="Pili subunits"/>
    <property type="match status" value="1"/>
</dbReference>
<keyword evidence="5" id="KW-0997">Cell inner membrane</keyword>
<dbReference type="GO" id="GO:0005886">
    <property type="term" value="C:plasma membrane"/>
    <property type="evidence" value="ECO:0007669"/>
    <property type="project" value="UniProtKB-SubCell"/>
</dbReference>
<dbReference type="NCBIfam" id="TIGR02532">
    <property type="entry name" value="IV_pilin_GFxxxE"/>
    <property type="match status" value="1"/>
</dbReference>
<feature type="transmembrane region" description="Helical" evidence="11">
    <location>
        <begin position="12"/>
        <end position="34"/>
    </location>
</feature>
<name>A0A1G7S4C4_9GAMM</name>
<evidence type="ECO:0000256" key="10">
    <source>
        <dbReference type="ARBA" id="ARBA00030775"/>
    </source>
</evidence>
<dbReference type="Gene3D" id="3.55.40.10">
    <property type="entry name" value="minor pseudopilin epsh domain"/>
    <property type="match status" value="1"/>
</dbReference>
<dbReference type="GO" id="GO:0015628">
    <property type="term" value="P:protein secretion by the type II secretion system"/>
    <property type="evidence" value="ECO:0007669"/>
    <property type="project" value="InterPro"/>
</dbReference>
<dbReference type="GO" id="GO:0015627">
    <property type="term" value="C:type II protein secretion system complex"/>
    <property type="evidence" value="ECO:0007669"/>
    <property type="project" value="InterPro"/>
</dbReference>
<organism evidence="13 14">
    <name type="scientific">Phytopseudomonas seleniipraecipitans</name>
    <dbReference type="NCBI Taxonomy" id="640205"/>
    <lineage>
        <taxon>Bacteria</taxon>
        <taxon>Pseudomonadati</taxon>
        <taxon>Pseudomonadota</taxon>
        <taxon>Gammaproteobacteria</taxon>
        <taxon>Pseudomonadales</taxon>
        <taxon>Pseudomonadaceae</taxon>
        <taxon>Phytopseudomonas</taxon>
    </lineage>
</organism>
<evidence type="ECO:0000313" key="13">
    <source>
        <dbReference type="EMBL" id="SDG17895.1"/>
    </source>
</evidence>
<gene>
    <name evidence="13" type="ORF">SAMN05216381_3306</name>
</gene>
<keyword evidence="7 11" id="KW-1133">Transmembrane helix</keyword>
<keyword evidence="6 11" id="KW-0812">Transmembrane</keyword>
<dbReference type="AlphaFoldDB" id="A0A1G7S4C4"/>
<dbReference type="Proteomes" id="UP000243378">
    <property type="component" value="Unassembled WGS sequence"/>
</dbReference>
<keyword evidence="3" id="KW-1003">Cell membrane</keyword>
<evidence type="ECO:0000256" key="9">
    <source>
        <dbReference type="ARBA" id="ARBA00025772"/>
    </source>
</evidence>
<comment type="subcellular location">
    <subcellularLocation>
        <location evidence="1">Cell inner membrane</location>
        <topology evidence="1">Single-pass membrane protein</topology>
    </subcellularLocation>
</comment>
<protein>
    <recommendedName>
        <fullName evidence="2">Type II secretion system protein H</fullName>
    </recommendedName>
    <alternativeName>
        <fullName evidence="10">General secretion pathway protein H</fullName>
    </alternativeName>
</protein>
<feature type="domain" description="General secretion pathway GspH" evidence="12">
    <location>
        <begin position="45"/>
        <end position="158"/>
    </location>
</feature>
<dbReference type="EMBL" id="FNBM01000008">
    <property type="protein sequence ID" value="SDG17895.1"/>
    <property type="molecule type" value="Genomic_DNA"/>
</dbReference>
<evidence type="ECO:0000256" key="8">
    <source>
        <dbReference type="ARBA" id="ARBA00023136"/>
    </source>
</evidence>
<evidence type="ECO:0000256" key="4">
    <source>
        <dbReference type="ARBA" id="ARBA00022481"/>
    </source>
</evidence>
<dbReference type="OrthoDB" id="7029581at2"/>
<evidence type="ECO:0000256" key="3">
    <source>
        <dbReference type="ARBA" id="ARBA00022475"/>
    </source>
</evidence>
<dbReference type="RefSeq" id="WP_092370413.1">
    <property type="nucleotide sequence ID" value="NZ_FNBM01000008.1"/>
</dbReference>
<reference evidence="13 14" key="1">
    <citation type="submission" date="2016-10" db="EMBL/GenBank/DDBJ databases">
        <authorList>
            <person name="de Groot N.N."/>
        </authorList>
    </citation>
    <scope>NUCLEOTIDE SEQUENCE [LARGE SCALE GENOMIC DNA]</scope>
    <source>
        <strain evidence="13 14">LMG 25475</strain>
    </source>
</reference>
<dbReference type="InterPro" id="IPR022346">
    <property type="entry name" value="T2SS_GspH"/>
</dbReference>